<feature type="domain" description="Methyltransferase type 11" evidence="1">
    <location>
        <begin position="74"/>
        <end position="164"/>
    </location>
</feature>
<dbReference type="GO" id="GO:0008757">
    <property type="term" value="F:S-adenosylmethionine-dependent methyltransferase activity"/>
    <property type="evidence" value="ECO:0007669"/>
    <property type="project" value="InterPro"/>
</dbReference>
<reference evidence="2" key="1">
    <citation type="submission" date="2021-06" db="EMBL/GenBank/DDBJ databases">
        <authorList>
            <person name="Kallberg Y."/>
            <person name="Tangrot J."/>
            <person name="Rosling A."/>
        </authorList>
    </citation>
    <scope>NUCLEOTIDE SEQUENCE</scope>
    <source>
        <strain evidence="2">CL551</strain>
    </source>
</reference>
<keyword evidence="3" id="KW-1185">Reference proteome</keyword>
<dbReference type="InterPro" id="IPR013216">
    <property type="entry name" value="Methyltransf_11"/>
</dbReference>
<evidence type="ECO:0000313" key="2">
    <source>
        <dbReference type="EMBL" id="CAG8495877.1"/>
    </source>
</evidence>
<gene>
    <name evidence="2" type="ORF">AMORRO_LOCUS3008</name>
</gene>
<dbReference type="OrthoDB" id="2013972at2759"/>
<dbReference type="EMBL" id="CAJVPV010001391">
    <property type="protein sequence ID" value="CAG8495877.1"/>
    <property type="molecule type" value="Genomic_DNA"/>
</dbReference>
<dbReference type="AlphaFoldDB" id="A0A9N8ZHE7"/>
<dbReference type="PANTHER" id="PTHR43591:SF24">
    <property type="entry name" value="2-METHOXY-6-POLYPRENYL-1,4-BENZOQUINOL METHYLASE, MITOCHONDRIAL"/>
    <property type="match status" value="1"/>
</dbReference>
<organism evidence="2 3">
    <name type="scientific">Acaulospora morrowiae</name>
    <dbReference type="NCBI Taxonomy" id="94023"/>
    <lineage>
        <taxon>Eukaryota</taxon>
        <taxon>Fungi</taxon>
        <taxon>Fungi incertae sedis</taxon>
        <taxon>Mucoromycota</taxon>
        <taxon>Glomeromycotina</taxon>
        <taxon>Glomeromycetes</taxon>
        <taxon>Diversisporales</taxon>
        <taxon>Acaulosporaceae</taxon>
        <taxon>Acaulospora</taxon>
    </lineage>
</organism>
<protein>
    <submittedName>
        <fullName evidence="2">18055_t:CDS:1</fullName>
    </submittedName>
</protein>
<evidence type="ECO:0000313" key="3">
    <source>
        <dbReference type="Proteomes" id="UP000789342"/>
    </source>
</evidence>
<dbReference type="CDD" id="cd02440">
    <property type="entry name" value="AdoMet_MTases"/>
    <property type="match status" value="1"/>
</dbReference>
<evidence type="ECO:0000259" key="1">
    <source>
        <dbReference type="Pfam" id="PF08241"/>
    </source>
</evidence>
<dbReference type="Gene3D" id="3.40.50.150">
    <property type="entry name" value="Vaccinia Virus protein VP39"/>
    <property type="match status" value="1"/>
</dbReference>
<dbReference type="Proteomes" id="UP000789342">
    <property type="component" value="Unassembled WGS sequence"/>
</dbReference>
<name>A0A9N8ZHE7_9GLOM</name>
<dbReference type="SUPFAM" id="SSF53335">
    <property type="entry name" value="S-adenosyl-L-methionine-dependent methyltransferases"/>
    <property type="match status" value="1"/>
</dbReference>
<dbReference type="PANTHER" id="PTHR43591">
    <property type="entry name" value="METHYLTRANSFERASE"/>
    <property type="match status" value="1"/>
</dbReference>
<comment type="caution">
    <text evidence="2">The sequence shown here is derived from an EMBL/GenBank/DDBJ whole genome shotgun (WGS) entry which is preliminary data.</text>
</comment>
<sequence length="284" mass="33443">MGNKIFKDILRRLGIASKPNNNNRSDDSPYLLYTFDDAQMDRMQIRHNMYRTFYDGNYKSPIEDQLTRGNFQVLDVGTCPVWSMDMATSYPNSQFTALDIFNVYPKHKPRNVTIIHCDILRELPFESNSFDYIHLSHLVIHLNSSQLEGIFEEIARILKPGGYLECFDTELPMYNSPPYMKNFFEEILRRLQSRNIYPLDVLKFEQYILNTEVFENIKHEKHILTMKDEIIGKFLIENVVMFVLNSHESIDPSLSDDAIQRLPADFKLYNSYIQQHRYIAVKSS</sequence>
<dbReference type="Pfam" id="PF08241">
    <property type="entry name" value="Methyltransf_11"/>
    <property type="match status" value="1"/>
</dbReference>
<dbReference type="InterPro" id="IPR029063">
    <property type="entry name" value="SAM-dependent_MTases_sf"/>
</dbReference>
<accession>A0A9N8ZHE7</accession>
<proteinExistence type="predicted"/>